<dbReference type="EMBL" id="CM047944">
    <property type="protein sequence ID" value="KAI9899210.1"/>
    <property type="molecule type" value="Genomic_DNA"/>
</dbReference>
<name>A0ACC0V162_9HYPO</name>
<sequence length="87" mass="10376">MAPRARQLGKVLSLDQFLQRAKVLSFYREVFRGTGRIRDPKTKAESRRHVRDEFERHRHVTDVDHIRYLLSTGKTEWGSMERYVDGM</sequence>
<proteinExistence type="predicted"/>
<evidence type="ECO:0000313" key="2">
    <source>
        <dbReference type="Proteomes" id="UP001163324"/>
    </source>
</evidence>
<comment type="caution">
    <text evidence="1">The sequence shown here is derived from an EMBL/GenBank/DDBJ whole genome shotgun (WGS) entry which is preliminary data.</text>
</comment>
<protein>
    <submittedName>
        <fullName evidence="1">Uncharacterized protein</fullName>
    </submittedName>
</protein>
<accession>A0ACC0V162</accession>
<dbReference type="Proteomes" id="UP001163324">
    <property type="component" value="Chromosome 5"/>
</dbReference>
<keyword evidence="2" id="KW-1185">Reference proteome</keyword>
<organism evidence="1 2">
    <name type="scientific">Trichothecium roseum</name>
    <dbReference type="NCBI Taxonomy" id="47278"/>
    <lineage>
        <taxon>Eukaryota</taxon>
        <taxon>Fungi</taxon>
        <taxon>Dikarya</taxon>
        <taxon>Ascomycota</taxon>
        <taxon>Pezizomycotina</taxon>
        <taxon>Sordariomycetes</taxon>
        <taxon>Hypocreomycetidae</taxon>
        <taxon>Hypocreales</taxon>
        <taxon>Hypocreales incertae sedis</taxon>
        <taxon>Trichothecium</taxon>
    </lineage>
</organism>
<evidence type="ECO:0000313" key="1">
    <source>
        <dbReference type="EMBL" id="KAI9899210.1"/>
    </source>
</evidence>
<reference evidence="1" key="1">
    <citation type="submission" date="2022-10" db="EMBL/GenBank/DDBJ databases">
        <title>Complete Genome of Trichothecium roseum strain YXFP-22015, a Plant Pathogen Isolated from Citrus.</title>
        <authorList>
            <person name="Wang Y."/>
            <person name="Zhu L."/>
        </authorList>
    </citation>
    <scope>NUCLEOTIDE SEQUENCE</scope>
    <source>
        <strain evidence="1">YXFP-22015</strain>
    </source>
</reference>
<gene>
    <name evidence="1" type="ORF">N3K66_005671</name>
</gene>